<keyword evidence="5" id="KW-0239">DNA-directed DNA polymerase</keyword>
<dbReference type="Pfam" id="PF21694">
    <property type="entry name" value="DNA_pol3_delta_C"/>
    <property type="match status" value="1"/>
</dbReference>
<keyword evidence="4" id="KW-0235">DNA replication</keyword>
<evidence type="ECO:0000256" key="1">
    <source>
        <dbReference type="ARBA" id="ARBA00012417"/>
    </source>
</evidence>
<accession>A0A382QXE1</accession>
<dbReference type="EC" id="2.7.7.7" evidence="1"/>
<dbReference type="InterPro" id="IPR027417">
    <property type="entry name" value="P-loop_NTPase"/>
</dbReference>
<proteinExistence type="inferred from homology"/>
<dbReference type="Gene3D" id="1.10.8.60">
    <property type="match status" value="1"/>
</dbReference>
<organism evidence="10">
    <name type="scientific">marine metagenome</name>
    <dbReference type="NCBI Taxonomy" id="408172"/>
    <lineage>
        <taxon>unclassified sequences</taxon>
        <taxon>metagenomes</taxon>
        <taxon>ecological metagenomes</taxon>
    </lineage>
</organism>
<sequence>MAKTTSRGGKSGSKPVLTDSDLRRQVESGPRHPFYLLHGEENSERDNACTWLVETVGPDTARDFNLDVIYGNAFDPRGFLDIYHAYPMMSLRRLVLMKACDKLSADHCRAIEGIVEDPSETTVLIATGGRSDLRRKLWKQMSRQGLAVEFRKPYDNEIPQWIARYANSKGLSLEDGVADLLRLYVGSNLRELAGELEKLTTYVGVGETITRGALEELVGASRTTSIFELTDAVGQQRYPRAQELLHSLLAQGEDPVGMVPMISRHLQLLLKTQQLEQSRLSPRELSGELG</sequence>
<evidence type="ECO:0000256" key="5">
    <source>
        <dbReference type="ARBA" id="ARBA00022932"/>
    </source>
</evidence>
<feature type="domain" description="DNA polymerase III delta subunit-like C-terminal" evidence="9">
    <location>
        <begin position="224"/>
        <end position="289"/>
    </location>
</feature>
<dbReference type="EMBL" id="UINC01117245">
    <property type="protein sequence ID" value="SVC89542.1"/>
    <property type="molecule type" value="Genomic_DNA"/>
</dbReference>
<evidence type="ECO:0000256" key="7">
    <source>
        <dbReference type="ARBA" id="ARBA00049244"/>
    </source>
</evidence>
<evidence type="ECO:0000256" key="3">
    <source>
        <dbReference type="ARBA" id="ARBA00022695"/>
    </source>
</evidence>
<reference evidence="10" key="1">
    <citation type="submission" date="2018-05" db="EMBL/GenBank/DDBJ databases">
        <authorList>
            <person name="Lanie J.A."/>
            <person name="Ng W.-L."/>
            <person name="Kazmierczak K.M."/>
            <person name="Andrzejewski T.M."/>
            <person name="Davidsen T.M."/>
            <person name="Wayne K.J."/>
            <person name="Tettelin H."/>
            <person name="Glass J.I."/>
            <person name="Rusch D."/>
            <person name="Podicherti R."/>
            <person name="Tsui H.-C.T."/>
            <person name="Winkler M.E."/>
        </authorList>
    </citation>
    <scope>NUCLEOTIDE SEQUENCE</scope>
</reference>
<dbReference type="Gene3D" id="1.20.272.10">
    <property type="match status" value="1"/>
</dbReference>
<dbReference type="InterPro" id="IPR008921">
    <property type="entry name" value="DNA_pol3_clamp-load_cplx_C"/>
</dbReference>
<dbReference type="GO" id="GO:0003677">
    <property type="term" value="F:DNA binding"/>
    <property type="evidence" value="ECO:0007669"/>
    <property type="project" value="InterPro"/>
</dbReference>
<dbReference type="GO" id="GO:0006261">
    <property type="term" value="P:DNA-templated DNA replication"/>
    <property type="evidence" value="ECO:0007669"/>
    <property type="project" value="TreeGrafter"/>
</dbReference>
<evidence type="ECO:0000256" key="4">
    <source>
        <dbReference type="ARBA" id="ARBA00022705"/>
    </source>
</evidence>
<dbReference type="PANTHER" id="PTHR34388:SF1">
    <property type="entry name" value="DNA POLYMERASE III SUBUNIT DELTA"/>
    <property type="match status" value="1"/>
</dbReference>
<dbReference type="GO" id="GO:0003887">
    <property type="term" value="F:DNA-directed DNA polymerase activity"/>
    <property type="evidence" value="ECO:0007669"/>
    <property type="project" value="UniProtKB-KW"/>
</dbReference>
<dbReference type="AlphaFoldDB" id="A0A382QXE1"/>
<dbReference type="Gene3D" id="3.40.50.300">
    <property type="entry name" value="P-loop containing nucleotide triphosphate hydrolases"/>
    <property type="match status" value="1"/>
</dbReference>
<comment type="similarity">
    <text evidence="6">Belongs to the DNA polymerase HolA subunit family.</text>
</comment>
<dbReference type="GO" id="GO:0009360">
    <property type="term" value="C:DNA polymerase III complex"/>
    <property type="evidence" value="ECO:0007669"/>
    <property type="project" value="TreeGrafter"/>
</dbReference>
<evidence type="ECO:0000313" key="10">
    <source>
        <dbReference type="EMBL" id="SVC89542.1"/>
    </source>
</evidence>
<protein>
    <recommendedName>
        <fullName evidence="1">DNA-directed DNA polymerase</fullName>
        <ecNumber evidence="1">2.7.7.7</ecNumber>
    </recommendedName>
</protein>
<name>A0A382QXE1_9ZZZZ</name>
<feature type="region of interest" description="Disordered" evidence="8">
    <location>
        <begin position="1"/>
        <end position="25"/>
    </location>
</feature>
<dbReference type="PANTHER" id="PTHR34388">
    <property type="entry name" value="DNA POLYMERASE III SUBUNIT DELTA"/>
    <property type="match status" value="1"/>
</dbReference>
<dbReference type="NCBIfam" id="TIGR01128">
    <property type="entry name" value="holA"/>
    <property type="match status" value="1"/>
</dbReference>
<keyword evidence="3" id="KW-0548">Nucleotidyltransferase</keyword>
<evidence type="ECO:0000259" key="9">
    <source>
        <dbReference type="Pfam" id="PF21694"/>
    </source>
</evidence>
<dbReference type="InterPro" id="IPR048466">
    <property type="entry name" value="DNA_pol3_delta-like_C"/>
</dbReference>
<dbReference type="SUPFAM" id="SSF48019">
    <property type="entry name" value="post-AAA+ oligomerization domain-like"/>
    <property type="match status" value="1"/>
</dbReference>
<evidence type="ECO:0000256" key="8">
    <source>
        <dbReference type="SAM" id="MobiDB-lite"/>
    </source>
</evidence>
<evidence type="ECO:0000256" key="6">
    <source>
        <dbReference type="ARBA" id="ARBA00034754"/>
    </source>
</evidence>
<feature type="non-terminal residue" evidence="10">
    <location>
        <position position="290"/>
    </location>
</feature>
<keyword evidence="2" id="KW-0808">Transferase</keyword>
<dbReference type="SUPFAM" id="SSF52540">
    <property type="entry name" value="P-loop containing nucleoside triphosphate hydrolases"/>
    <property type="match status" value="1"/>
</dbReference>
<evidence type="ECO:0000256" key="2">
    <source>
        <dbReference type="ARBA" id="ARBA00022679"/>
    </source>
</evidence>
<gene>
    <name evidence="10" type="ORF">METZ01_LOCUS342396</name>
</gene>
<dbReference type="InterPro" id="IPR005790">
    <property type="entry name" value="DNA_polIII_delta"/>
</dbReference>
<comment type="catalytic activity">
    <reaction evidence="7">
        <text>DNA(n) + a 2'-deoxyribonucleoside 5'-triphosphate = DNA(n+1) + diphosphate</text>
        <dbReference type="Rhea" id="RHEA:22508"/>
        <dbReference type="Rhea" id="RHEA-COMP:17339"/>
        <dbReference type="Rhea" id="RHEA-COMP:17340"/>
        <dbReference type="ChEBI" id="CHEBI:33019"/>
        <dbReference type="ChEBI" id="CHEBI:61560"/>
        <dbReference type="ChEBI" id="CHEBI:173112"/>
        <dbReference type="EC" id="2.7.7.7"/>
    </reaction>
</comment>